<dbReference type="FunFam" id="3.30.310.40:FF:000001">
    <property type="entry name" value="N-glycosylase/DNA lyase isoform X2"/>
    <property type="match status" value="1"/>
</dbReference>
<evidence type="ECO:0000256" key="6">
    <source>
        <dbReference type="ARBA" id="ARBA00023204"/>
    </source>
</evidence>
<dbReference type="Gene3D" id="3.30.310.40">
    <property type="match status" value="1"/>
</dbReference>
<evidence type="ECO:0000256" key="9">
    <source>
        <dbReference type="ARBA" id="ARBA00023268"/>
    </source>
</evidence>
<evidence type="ECO:0000313" key="16">
    <source>
        <dbReference type="Ensembl" id="ENSCMMP00000029015.1"/>
    </source>
</evidence>
<dbReference type="GO" id="GO:0006285">
    <property type="term" value="P:base-excision repair, AP site formation"/>
    <property type="evidence" value="ECO:0007669"/>
    <property type="project" value="TreeGrafter"/>
</dbReference>
<dbReference type="GO" id="GO:0006289">
    <property type="term" value="P:nucleotide-excision repair"/>
    <property type="evidence" value="ECO:0007669"/>
    <property type="project" value="InterPro"/>
</dbReference>
<dbReference type="FunFam" id="1.10.340.30:FF:000006">
    <property type="entry name" value="N-glycosylase/DNA lyase isoform X2"/>
    <property type="match status" value="1"/>
</dbReference>
<feature type="region of interest" description="Disordered" evidence="14">
    <location>
        <begin position="687"/>
        <end position="707"/>
    </location>
</feature>
<dbReference type="SUPFAM" id="SSF48150">
    <property type="entry name" value="DNA-glycosylase"/>
    <property type="match status" value="1"/>
</dbReference>
<organism evidence="16 17">
    <name type="scientific">Cairina moschata</name>
    <name type="common">Muscovy duck</name>
    <dbReference type="NCBI Taxonomy" id="8855"/>
    <lineage>
        <taxon>Eukaryota</taxon>
        <taxon>Metazoa</taxon>
        <taxon>Chordata</taxon>
        <taxon>Craniata</taxon>
        <taxon>Vertebrata</taxon>
        <taxon>Euteleostomi</taxon>
        <taxon>Archelosauria</taxon>
        <taxon>Archosauria</taxon>
        <taxon>Dinosauria</taxon>
        <taxon>Saurischia</taxon>
        <taxon>Theropoda</taxon>
        <taxon>Coelurosauria</taxon>
        <taxon>Aves</taxon>
        <taxon>Neognathae</taxon>
        <taxon>Galloanserae</taxon>
        <taxon>Anseriformes</taxon>
        <taxon>Anatidae</taxon>
        <taxon>Anatinae</taxon>
        <taxon>Cairina</taxon>
    </lineage>
</organism>
<evidence type="ECO:0000259" key="15">
    <source>
        <dbReference type="SMART" id="SM00478"/>
    </source>
</evidence>
<sequence length="730" mass="77995">MGGKNGGLGASHNREGARGGGHTIGFRWVSRQRLTPLPPRAEGRRRPPPSTPMALRDAPSSCPALWRSLRCPAAELRLDLVLSSGQTFRWRESSPGAWTGVLGARVWTLVQERDRLWYTVYGEEPPGPHTDGILRDYFQLDVGLPALYRAWGAADPHFHRVAGDFPGVRVLRQDPVECLLSFICSSNNHVARITAMIERLCQAFGRRLCQLDARPFHAFPSPAALAGGDAEAKLRALGFGYRAKYVSGSARAIAEGLGAEGLRRLRAEPYAEARRVLCALPGVGTKVADCVCLMALDKAEAVPVDTHVWRMARQHYGAAPGARSLTARVHQEIGDFFRGLWGPYAGWAQAVSTPPCCPTPQKPICPPPRLCPPGALTPSPGPVLRRPPQGAGCGRQREAGQEGPGELRGQKTLKEGHEALKGVHKALKGVRKALRGGRAQGQGRGCAPPHPLCAPGSCWRRGSCWPQGGRAGRLSPVSFITSNKIETSIWKMRLEHAGGGPEWGGRERAQLEPPPCPPGLWGAPGSCPQPRADPSSKPAGGQPPPQKKRGPSWGRLAAGQGAPPTVLPIKRSRWGGDRGFLGSVRPGTPLPQHHSLDRGQDPHGPPPKTPCPVQLCPPPTPQRRAVRVGAGPSVWGQPGGSVRQRPLAVRPCWWGGGGTRGESLAAPPDPWGCGRRIWGGEIGRGVRAHRCWRPPPGAGRGRGCSAGAARGPPGWFPAAASSCASPRPWR</sequence>
<dbReference type="Ensembl" id="ENSCMMT00000031624.1">
    <property type="protein sequence ID" value="ENSCMMP00000029015.1"/>
    <property type="gene ID" value="ENSCMMG00000017615.1"/>
</dbReference>
<keyword evidence="9" id="KW-0511">Multifunctional enzyme</keyword>
<feature type="region of interest" description="Disordered" evidence="14">
    <location>
        <begin position="386"/>
        <end position="410"/>
    </location>
</feature>
<dbReference type="EC" id="4.2.99.18" evidence="3"/>
<feature type="region of interest" description="Disordered" evidence="14">
    <location>
        <begin position="496"/>
        <end position="642"/>
    </location>
</feature>
<dbReference type="Gene3D" id="1.10.340.30">
    <property type="entry name" value="Hypothetical protein, domain 2"/>
    <property type="match status" value="1"/>
</dbReference>
<keyword evidence="8" id="KW-0539">Nucleus</keyword>
<accession>A0A8C3D0M1</accession>
<protein>
    <recommendedName>
        <fullName evidence="13">N-glycosylase/DNA lyase</fullName>
        <ecNumber evidence="3">4.2.99.18</ecNumber>
    </recommendedName>
</protein>
<reference evidence="16" key="3">
    <citation type="submission" date="2025-09" db="UniProtKB">
        <authorList>
            <consortium name="Ensembl"/>
        </authorList>
    </citation>
    <scope>IDENTIFICATION</scope>
</reference>
<dbReference type="Gene3D" id="1.10.1670.10">
    <property type="entry name" value="Helix-hairpin-Helix base-excision DNA repair enzymes (C-terminal)"/>
    <property type="match status" value="1"/>
</dbReference>
<dbReference type="GO" id="GO:0003684">
    <property type="term" value="F:damaged DNA binding"/>
    <property type="evidence" value="ECO:0007669"/>
    <property type="project" value="InterPro"/>
</dbReference>
<evidence type="ECO:0000256" key="5">
    <source>
        <dbReference type="ARBA" id="ARBA00022801"/>
    </source>
</evidence>
<evidence type="ECO:0000313" key="17">
    <source>
        <dbReference type="Proteomes" id="UP000694556"/>
    </source>
</evidence>
<dbReference type="SMART" id="SM00478">
    <property type="entry name" value="ENDO3c"/>
    <property type="match status" value="1"/>
</dbReference>
<proteinExistence type="inferred from homology"/>
<keyword evidence="5" id="KW-0378">Hydrolase</keyword>
<feature type="region of interest" description="Disordered" evidence="14">
    <location>
        <begin position="1"/>
        <end position="23"/>
    </location>
</feature>
<dbReference type="Pfam" id="PF00730">
    <property type="entry name" value="HhH-GPD"/>
    <property type="match status" value="1"/>
</dbReference>
<reference evidence="16" key="2">
    <citation type="submission" date="2025-08" db="UniProtKB">
        <authorList>
            <consortium name="Ensembl"/>
        </authorList>
    </citation>
    <scope>IDENTIFICATION</scope>
</reference>
<dbReference type="InterPro" id="IPR003265">
    <property type="entry name" value="HhH-GPD_domain"/>
</dbReference>
<keyword evidence="6" id="KW-0234">DNA repair</keyword>
<evidence type="ECO:0000256" key="2">
    <source>
        <dbReference type="ARBA" id="ARBA00010679"/>
    </source>
</evidence>
<evidence type="ECO:0000256" key="13">
    <source>
        <dbReference type="ARBA" id="ARBA00073127"/>
    </source>
</evidence>
<dbReference type="InterPro" id="IPR052054">
    <property type="entry name" value="Oxidative_DNA_repair_enzyme"/>
</dbReference>
<evidence type="ECO:0000256" key="1">
    <source>
        <dbReference type="ARBA" id="ARBA00004123"/>
    </source>
</evidence>
<dbReference type="GO" id="GO:0005634">
    <property type="term" value="C:nucleus"/>
    <property type="evidence" value="ECO:0007669"/>
    <property type="project" value="UniProtKB-SubCell"/>
</dbReference>
<evidence type="ECO:0000256" key="7">
    <source>
        <dbReference type="ARBA" id="ARBA00023239"/>
    </source>
</evidence>
<dbReference type="PANTHER" id="PTHR10242">
    <property type="entry name" value="8-OXOGUANINE DNA GLYCOSYLASE"/>
    <property type="match status" value="1"/>
</dbReference>
<dbReference type="AlphaFoldDB" id="A0A8C3D0M1"/>
<dbReference type="SUPFAM" id="SSF55945">
    <property type="entry name" value="TATA-box binding protein-like"/>
    <property type="match status" value="1"/>
</dbReference>
<comment type="catalytic activity">
    <reaction evidence="12">
        <text>2'-deoxyribonucleotide-(2'-deoxyribose 5'-phosphate)-2'-deoxyribonucleotide-DNA = a 3'-end 2'-deoxyribonucleotide-(2,3-dehydro-2,3-deoxyribose 5'-phosphate)-DNA + a 5'-end 5'-phospho-2'-deoxyribonucleoside-DNA + H(+)</text>
        <dbReference type="Rhea" id="RHEA:66592"/>
        <dbReference type="Rhea" id="RHEA-COMP:13180"/>
        <dbReference type="Rhea" id="RHEA-COMP:16897"/>
        <dbReference type="Rhea" id="RHEA-COMP:17067"/>
        <dbReference type="ChEBI" id="CHEBI:15378"/>
        <dbReference type="ChEBI" id="CHEBI:136412"/>
        <dbReference type="ChEBI" id="CHEBI:157695"/>
        <dbReference type="ChEBI" id="CHEBI:167181"/>
        <dbReference type="EC" id="4.2.99.18"/>
    </reaction>
</comment>
<evidence type="ECO:0000256" key="8">
    <source>
        <dbReference type="ARBA" id="ARBA00023242"/>
    </source>
</evidence>
<dbReference type="GO" id="GO:0034039">
    <property type="term" value="F:8-oxo-7,8-dihydroguanine DNA N-glycosylase activity"/>
    <property type="evidence" value="ECO:0007669"/>
    <property type="project" value="TreeGrafter"/>
</dbReference>
<dbReference type="Proteomes" id="UP000694556">
    <property type="component" value="Chromosome 13"/>
</dbReference>
<feature type="domain" description="HhH-GPD" evidence="15">
    <location>
        <begin position="184"/>
        <end position="350"/>
    </location>
</feature>
<comment type="similarity">
    <text evidence="2">Belongs to the type-1 OGG1 family.</text>
</comment>
<reference evidence="16" key="1">
    <citation type="submission" date="2018-09" db="EMBL/GenBank/DDBJ databases">
        <title>Common duck and Muscovy duck high density SNP chip.</title>
        <authorList>
            <person name="Vignal A."/>
            <person name="Thebault N."/>
            <person name="Warren W.C."/>
        </authorList>
    </citation>
    <scope>NUCLEOTIDE SEQUENCE [LARGE SCALE GENOMIC DNA]</scope>
</reference>
<feature type="region of interest" description="Disordered" evidence="14">
    <location>
        <begin position="35"/>
        <end position="58"/>
    </location>
</feature>
<keyword evidence="4" id="KW-0227">DNA damage</keyword>
<dbReference type="PANTHER" id="PTHR10242:SF2">
    <property type="entry name" value="N-GLYCOSYLASE_DNA LYASE"/>
    <property type="match status" value="1"/>
</dbReference>
<name>A0A8C3D0M1_CAIMO</name>
<comment type="subcellular location">
    <subcellularLocation>
        <location evidence="1">Nucleus</location>
    </subcellularLocation>
</comment>
<evidence type="ECO:0000256" key="3">
    <source>
        <dbReference type="ARBA" id="ARBA00012720"/>
    </source>
</evidence>
<dbReference type="GO" id="GO:0140078">
    <property type="term" value="F:class I DNA-(apurinic or apyrimidinic site) endonuclease activity"/>
    <property type="evidence" value="ECO:0007669"/>
    <property type="project" value="UniProtKB-EC"/>
</dbReference>
<keyword evidence="10" id="KW-0326">Glycosidase</keyword>
<evidence type="ECO:0000256" key="11">
    <source>
        <dbReference type="ARBA" id="ARBA00025652"/>
    </source>
</evidence>
<dbReference type="CDD" id="cd00056">
    <property type="entry name" value="ENDO3c"/>
    <property type="match status" value="1"/>
</dbReference>
<keyword evidence="7" id="KW-0456">Lyase</keyword>
<evidence type="ECO:0000256" key="4">
    <source>
        <dbReference type="ARBA" id="ARBA00022763"/>
    </source>
</evidence>
<feature type="compositionally biased region" description="Pro residues" evidence="14">
    <location>
        <begin position="603"/>
        <end position="621"/>
    </location>
</feature>
<evidence type="ECO:0000256" key="10">
    <source>
        <dbReference type="ARBA" id="ARBA00023295"/>
    </source>
</evidence>
<comment type="function">
    <text evidence="11">DNA repair enzyme that incises DNA at 8-oxoG residues. Excises 7,8-dihydro-8-oxoguanine and 2,6-diamino-4-hydroxy-5-N-methylformamidopyrimidine (FAPY) from damaged DNA. Has a beta-lyase activity that nicks DNA 3' to the lesion.</text>
</comment>
<dbReference type="InterPro" id="IPR023170">
    <property type="entry name" value="HhH_base_excis_C"/>
</dbReference>
<dbReference type="Pfam" id="PF07934">
    <property type="entry name" value="OGG_N"/>
    <property type="match status" value="1"/>
</dbReference>
<evidence type="ECO:0000256" key="14">
    <source>
        <dbReference type="SAM" id="MobiDB-lite"/>
    </source>
</evidence>
<dbReference type="InterPro" id="IPR012904">
    <property type="entry name" value="OGG_N"/>
</dbReference>
<dbReference type="InterPro" id="IPR011257">
    <property type="entry name" value="DNA_glycosylase"/>
</dbReference>
<evidence type="ECO:0000256" key="12">
    <source>
        <dbReference type="ARBA" id="ARBA00044632"/>
    </source>
</evidence>
<keyword evidence="17" id="KW-1185">Reference proteome</keyword>